<feature type="chain" id="PRO_5005324325" evidence="1">
    <location>
        <begin position="18"/>
        <end position="152"/>
    </location>
</feature>
<evidence type="ECO:0000256" key="1">
    <source>
        <dbReference type="SAM" id="SignalP"/>
    </source>
</evidence>
<dbReference type="OrthoDB" id="7832357at2759"/>
<organism evidence="2">
    <name type="scientific">Drosophila simulans</name>
    <name type="common">Fruit fly</name>
    <dbReference type="NCBI Taxonomy" id="7240"/>
    <lineage>
        <taxon>Eukaryota</taxon>
        <taxon>Metazoa</taxon>
        <taxon>Ecdysozoa</taxon>
        <taxon>Arthropoda</taxon>
        <taxon>Hexapoda</taxon>
        <taxon>Insecta</taxon>
        <taxon>Pterygota</taxon>
        <taxon>Neoptera</taxon>
        <taxon>Endopterygota</taxon>
        <taxon>Diptera</taxon>
        <taxon>Brachycera</taxon>
        <taxon>Muscomorpha</taxon>
        <taxon>Ephydroidea</taxon>
        <taxon>Drosophilidae</taxon>
        <taxon>Drosophila</taxon>
        <taxon>Sophophora</taxon>
    </lineage>
</organism>
<name>A0A0J9UMC3_DROSI</name>
<keyword evidence="1" id="KW-0732">Signal</keyword>
<dbReference type="AlphaFoldDB" id="A0A0J9UMC3"/>
<reference evidence="2" key="1">
    <citation type="journal article" date="2013" name="Genome Res.">
        <title>A second-generation assembly of the Drosophila simulans genome provides new insights into patterns of lineage-specific divergence.</title>
        <authorList>
            <person name="Hu T.T."/>
            <person name="Eisen M.B."/>
            <person name="Thornton K.R."/>
            <person name="Andolfatto P."/>
        </authorList>
    </citation>
    <scope>NUCLEOTIDE SEQUENCE [LARGE SCALE GENOMIC DNA]</scope>
    <source>
        <strain evidence="2">W501</strain>
    </source>
</reference>
<accession>A0A0J9UMC3</accession>
<protein>
    <submittedName>
        <fullName evidence="2">Uncharacterized protein</fullName>
    </submittedName>
</protein>
<dbReference type="KEGG" id="dsi:Dsimw501_GD27284"/>
<dbReference type="EMBL" id="CM002912">
    <property type="protein sequence ID" value="KMY99980.1"/>
    <property type="molecule type" value="Genomic_DNA"/>
</dbReference>
<feature type="signal peptide" evidence="1">
    <location>
        <begin position="1"/>
        <end position="17"/>
    </location>
</feature>
<gene>
    <name evidence="2" type="primary">Dsim\GD27284</name>
    <name evidence="2" type="ORF">Dsimw501_GD27284</name>
</gene>
<proteinExistence type="predicted"/>
<evidence type="ECO:0000313" key="2">
    <source>
        <dbReference type="EMBL" id="KMY99980.1"/>
    </source>
</evidence>
<reference evidence="2" key="3">
    <citation type="submission" date="2015-04" db="EMBL/GenBank/DDBJ databases">
        <authorList>
            <consortium name="FlyBase"/>
        </authorList>
    </citation>
    <scope>NUCLEOTIDE SEQUENCE</scope>
    <source>
        <strain evidence="2">W501</strain>
    </source>
</reference>
<reference evidence="2" key="2">
    <citation type="submission" date="2014-06" db="EMBL/GenBank/DDBJ databases">
        <authorList>
            <person name="Hu T."/>
            <person name="Eisen M.B."/>
            <person name="Thornton K.R."/>
            <person name="Andolfatto P."/>
        </authorList>
    </citation>
    <scope>NUCLEOTIDE SEQUENCE</scope>
    <source>
        <strain evidence="2">W501</strain>
    </source>
</reference>
<sequence length="152" mass="17349">MFALISIGFVLMNMAWCQPIYFLMPTQVARSFDLAEDSFYQEPEIEGIQFIEDPAKLFKPNDFFREVNKFVIGVQEFVQNPPSSLYSAFNQLQSNAKKNHQKNQKPVKNKVVLDPFGNISFTLGWSANLGVFNSISFTKSRSLVNHNGWTKG</sequence>
<dbReference type="Proteomes" id="UP000035880">
    <property type="component" value="Chromosome 3L"/>
</dbReference>